<organism evidence="1 2">
    <name type="scientific">Dendrobium chrysotoxum</name>
    <name type="common">Orchid</name>
    <dbReference type="NCBI Taxonomy" id="161865"/>
    <lineage>
        <taxon>Eukaryota</taxon>
        <taxon>Viridiplantae</taxon>
        <taxon>Streptophyta</taxon>
        <taxon>Embryophyta</taxon>
        <taxon>Tracheophyta</taxon>
        <taxon>Spermatophyta</taxon>
        <taxon>Magnoliopsida</taxon>
        <taxon>Liliopsida</taxon>
        <taxon>Asparagales</taxon>
        <taxon>Orchidaceae</taxon>
        <taxon>Epidendroideae</taxon>
        <taxon>Malaxideae</taxon>
        <taxon>Dendrobiinae</taxon>
        <taxon>Dendrobium</taxon>
    </lineage>
</organism>
<sequence length="72" mass="8494">MWLLLHQELLFPYRVLVVMHPYLENFPANSNLITELIDGIFVLLLQPPTNSLRKAEHLFFLLHRKGRPKTLS</sequence>
<name>A0AAV7H2V2_DENCH</name>
<accession>A0AAV7H2V2</accession>
<reference evidence="1 2" key="1">
    <citation type="journal article" date="2021" name="Hortic Res">
        <title>Chromosome-scale assembly of the Dendrobium chrysotoxum genome enhances the understanding of orchid evolution.</title>
        <authorList>
            <person name="Zhang Y."/>
            <person name="Zhang G.Q."/>
            <person name="Zhang D."/>
            <person name="Liu X.D."/>
            <person name="Xu X.Y."/>
            <person name="Sun W.H."/>
            <person name="Yu X."/>
            <person name="Zhu X."/>
            <person name="Wang Z.W."/>
            <person name="Zhao X."/>
            <person name="Zhong W.Y."/>
            <person name="Chen H."/>
            <person name="Yin W.L."/>
            <person name="Huang T."/>
            <person name="Niu S.C."/>
            <person name="Liu Z.J."/>
        </authorList>
    </citation>
    <scope>NUCLEOTIDE SEQUENCE [LARGE SCALE GENOMIC DNA]</scope>
    <source>
        <strain evidence="1">Lindl</strain>
    </source>
</reference>
<protein>
    <submittedName>
        <fullName evidence="1">Uncharacterized protein</fullName>
    </submittedName>
</protein>
<dbReference type="EMBL" id="JAGFBR010000004">
    <property type="protein sequence ID" value="KAH0468119.1"/>
    <property type="molecule type" value="Genomic_DNA"/>
</dbReference>
<comment type="caution">
    <text evidence="1">The sequence shown here is derived from an EMBL/GenBank/DDBJ whole genome shotgun (WGS) entry which is preliminary data.</text>
</comment>
<keyword evidence="2" id="KW-1185">Reference proteome</keyword>
<dbReference type="Proteomes" id="UP000775213">
    <property type="component" value="Unassembled WGS sequence"/>
</dbReference>
<evidence type="ECO:0000313" key="2">
    <source>
        <dbReference type="Proteomes" id="UP000775213"/>
    </source>
</evidence>
<evidence type="ECO:0000313" key="1">
    <source>
        <dbReference type="EMBL" id="KAH0468119.1"/>
    </source>
</evidence>
<dbReference type="AlphaFoldDB" id="A0AAV7H2V2"/>
<gene>
    <name evidence="1" type="ORF">IEQ34_003152</name>
</gene>
<proteinExistence type="predicted"/>